<evidence type="ECO:0000256" key="1">
    <source>
        <dbReference type="ARBA" id="ARBA00009986"/>
    </source>
</evidence>
<reference evidence="7 8" key="1">
    <citation type="journal article" date="2015" name="Biotechnol. Biofuels">
        <title>Enhanced degradation of softwood versus hardwood by the white-rot fungus Pycnoporus coccineus.</title>
        <authorList>
            <person name="Couturier M."/>
            <person name="Navarro D."/>
            <person name="Chevret D."/>
            <person name="Henrissat B."/>
            <person name="Piumi F."/>
            <person name="Ruiz-Duenas F.J."/>
            <person name="Martinez A.T."/>
            <person name="Grigoriev I.V."/>
            <person name="Riley R."/>
            <person name="Lipzen A."/>
            <person name="Berrin J.G."/>
            <person name="Master E.R."/>
            <person name="Rosso M.N."/>
        </authorList>
    </citation>
    <scope>NUCLEOTIDE SEQUENCE [LARGE SCALE GENOMIC DNA]</scope>
    <source>
        <strain evidence="7 8">BRFM310</strain>
    </source>
</reference>
<dbReference type="AlphaFoldDB" id="A0A1Y2IFD1"/>
<evidence type="ECO:0000256" key="3">
    <source>
        <dbReference type="ARBA" id="ARBA00023027"/>
    </source>
</evidence>
<protein>
    <recommendedName>
        <fullName evidence="4">Aldehyde dehydrogenase</fullName>
    </recommendedName>
</protein>
<dbReference type="InterPro" id="IPR012394">
    <property type="entry name" value="Aldehyde_DH_NAD(P)"/>
</dbReference>
<dbReference type="SUPFAM" id="SSF53720">
    <property type="entry name" value="ALDH-like"/>
    <property type="match status" value="1"/>
</dbReference>
<name>A0A1Y2IFD1_TRAC3</name>
<evidence type="ECO:0000313" key="7">
    <source>
        <dbReference type="EMBL" id="OSC99242.1"/>
    </source>
</evidence>
<dbReference type="PANTHER" id="PTHR43570:SF16">
    <property type="entry name" value="ALDEHYDE DEHYDROGENASE TYPE III, ISOFORM Q"/>
    <property type="match status" value="1"/>
</dbReference>
<dbReference type="InterPro" id="IPR016163">
    <property type="entry name" value="Ald_DH_C"/>
</dbReference>
<feature type="domain" description="Aldehyde dehydrogenase" evidence="6">
    <location>
        <begin position="12"/>
        <end position="453"/>
    </location>
</feature>
<dbReference type="GO" id="GO:0004029">
    <property type="term" value="F:aldehyde dehydrogenase (NAD+) activity"/>
    <property type="evidence" value="ECO:0007669"/>
    <property type="project" value="TreeGrafter"/>
</dbReference>
<accession>A0A1Y2IFD1</accession>
<dbReference type="GO" id="GO:0005737">
    <property type="term" value="C:cytoplasm"/>
    <property type="evidence" value="ECO:0007669"/>
    <property type="project" value="TreeGrafter"/>
</dbReference>
<evidence type="ECO:0000256" key="4">
    <source>
        <dbReference type="PIRNR" id="PIRNR036492"/>
    </source>
</evidence>
<evidence type="ECO:0000256" key="5">
    <source>
        <dbReference type="PIRSR" id="PIRSR036492-1"/>
    </source>
</evidence>
<feature type="active site" evidence="5">
    <location>
        <position position="222"/>
    </location>
</feature>
<gene>
    <name evidence="7" type="ORF">PYCCODRAFT_1517236</name>
</gene>
<organism evidence="7 8">
    <name type="scientific">Trametes coccinea (strain BRFM310)</name>
    <name type="common">Pycnoporus coccineus</name>
    <dbReference type="NCBI Taxonomy" id="1353009"/>
    <lineage>
        <taxon>Eukaryota</taxon>
        <taxon>Fungi</taxon>
        <taxon>Dikarya</taxon>
        <taxon>Basidiomycota</taxon>
        <taxon>Agaricomycotina</taxon>
        <taxon>Agaricomycetes</taxon>
        <taxon>Polyporales</taxon>
        <taxon>Polyporaceae</taxon>
        <taxon>Trametes</taxon>
    </lineage>
</organism>
<dbReference type="GO" id="GO:0006081">
    <property type="term" value="P:aldehyde metabolic process"/>
    <property type="evidence" value="ECO:0007669"/>
    <property type="project" value="InterPro"/>
</dbReference>
<evidence type="ECO:0000313" key="8">
    <source>
        <dbReference type="Proteomes" id="UP000193067"/>
    </source>
</evidence>
<keyword evidence="8" id="KW-1185">Reference proteome</keyword>
<dbReference type="Proteomes" id="UP000193067">
    <property type="component" value="Unassembled WGS sequence"/>
</dbReference>
<keyword evidence="2 4" id="KW-0560">Oxidoreductase</keyword>
<evidence type="ECO:0000259" key="6">
    <source>
        <dbReference type="Pfam" id="PF00171"/>
    </source>
</evidence>
<dbReference type="Pfam" id="PF00171">
    <property type="entry name" value="Aldedh"/>
    <property type="match status" value="1"/>
</dbReference>
<dbReference type="Gene3D" id="3.40.309.10">
    <property type="entry name" value="Aldehyde Dehydrogenase, Chain A, domain 2"/>
    <property type="match status" value="1"/>
</dbReference>
<comment type="similarity">
    <text evidence="1 4">Belongs to the aldehyde dehydrogenase family.</text>
</comment>
<dbReference type="PANTHER" id="PTHR43570">
    <property type="entry name" value="ALDEHYDE DEHYDROGENASE"/>
    <property type="match status" value="1"/>
</dbReference>
<keyword evidence="3" id="KW-0520">NAD</keyword>
<dbReference type="PIRSF" id="PIRSF036492">
    <property type="entry name" value="ALDH"/>
    <property type="match status" value="1"/>
</dbReference>
<evidence type="ECO:0000256" key="2">
    <source>
        <dbReference type="ARBA" id="ARBA00023002"/>
    </source>
</evidence>
<dbReference type="Gene3D" id="3.40.605.10">
    <property type="entry name" value="Aldehyde Dehydrogenase, Chain A, domain 1"/>
    <property type="match status" value="1"/>
</dbReference>
<dbReference type="InterPro" id="IPR016162">
    <property type="entry name" value="Ald_DH_N"/>
</dbReference>
<dbReference type="OrthoDB" id="440325at2759"/>
<proteinExistence type="inferred from homology"/>
<dbReference type="STRING" id="1353009.A0A1Y2IFD1"/>
<dbReference type="InterPro" id="IPR015590">
    <property type="entry name" value="Aldehyde_DH_dom"/>
</dbReference>
<sequence length="539" mass="59634">MASSLKYTPIDEIPKIHQRARDAYRSGKAKSIAFRKDQIAQVGYMLRDNEERFIEAAKRDLGRPPQETLFIDFAAVYIDVKLMYDNVEKWTKPRRVGFNLNFAPMNPRVKSEPKGVVLAIAPFNVPIFVLMSPLVGAIAGGNAVVMKPSEQSPACAALITELVEKYLDRDMFHVINGAVPETTAILELPWDHSALLILSRTTRVGRVVAQAAGKHLTPLTMEVNHVLHRSISSSSWIGKNPVVIDPRCDVRLAAKRTLWGRVCNAGQACVSPEYVLVPREFQDTFIEALREVYKEFYPEGPKNSDSFSRMVSEAHAARIKRLIDETKGTVVFGGDADIPERYVGPTVVKDVKPDDVLMSEEIFGPVLAVVPVKNVDEALEIIRSKDHPLAVYVFSQDDAFLKKVFENTESGAALANETFIHLGVPGLPAGGVGASGYGYYTGKEMFDQFTHIRVTLNNPSWVDKIGFGFRFPPYKKENLKQLRALSPALPPRPKGKSDGSASSLKRWDLWLAFVLVGATSVLLTGYGRDFVKSLTSASA</sequence>
<feature type="active site" evidence="5">
    <location>
        <position position="269"/>
    </location>
</feature>
<dbReference type="EMBL" id="KZ084129">
    <property type="protein sequence ID" value="OSC99242.1"/>
    <property type="molecule type" value="Genomic_DNA"/>
</dbReference>
<dbReference type="InterPro" id="IPR016161">
    <property type="entry name" value="Ald_DH/histidinol_DH"/>
</dbReference>
<dbReference type="FunFam" id="3.40.309.10:FF:000025">
    <property type="entry name" value="Aldehyde dehydrogenase"/>
    <property type="match status" value="1"/>
</dbReference>